<dbReference type="Proteomes" id="UP000002051">
    <property type="component" value="Unassembled WGS sequence"/>
</dbReference>
<evidence type="ECO:0000313" key="2">
    <source>
        <dbReference type="EnsemblPlants" id="KEH22054"/>
    </source>
</evidence>
<dbReference type="HOGENOM" id="CLU_2889200_0_0_1"/>
<name>A0A072TX23_MEDTR</name>
<keyword evidence="1" id="KW-0812">Transmembrane</keyword>
<organism evidence="1 3">
    <name type="scientific">Medicago truncatula</name>
    <name type="common">Barrel medic</name>
    <name type="synonym">Medicago tribuloides</name>
    <dbReference type="NCBI Taxonomy" id="3880"/>
    <lineage>
        <taxon>Eukaryota</taxon>
        <taxon>Viridiplantae</taxon>
        <taxon>Streptophyta</taxon>
        <taxon>Embryophyta</taxon>
        <taxon>Tracheophyta</taxon>
        <taxon>Spermatophyta</taxon>
        <taxon>Magnoliopsida</taxon>
        <taxon>eudicotyledons</taxon>
        <taxon>Gunneridae</taxon>
        <taxon>Pentapetalae</taxon>
        <taxon>rosids</taxon>
        <taxon>fabids</taxon>
        <taxon>Fabales</taxon>
        <taxon>Fabaceae</taxon>
        <taxon>Papilionoideae</taxon>
        <taxon>50 kb inversion clade</taxon>
        <taxon>NPAAA clade</taxon>
        <taxon>Hologalegina</taxon>
        <taxon>IRL clade</taxon>
        <taxon>Trifolieae</taxon>
        <taxon>Medicago</taxon>
    </lineage>
</organism>
<accession>A0A072TX23</accession>
<keyword evidence="1" id="KW-0472">Membrane</keyword>
<reference evidence="1 3" key="2">
    <citation type="journal article" date="2014" name="BMC Genomics">
        <title>An improved genome release (version Mt4.0) for the model legume Medicago truncatula.</title>
        <authorList>
            <person name="Tang H."/>
            <person name="Krishnakumar V."/>
            <person name="Bidwell S."/>
            <person name="Rosen B."/>
            <person name="Chan A."/>
            <person name="Zhou S."/>
            <person name="Gentzbittel L."/>
            <person name="Childs K.L."/>
            <person name="Yandell M."/>
            <person name="Gundlach H."/>
            <person name="Mayer K.F."/>
            <person name="Schwartz D.C."/>
            <person name="Town C.D."/>
        </authorList>
    </citation>
    <scope>GENOME REANNOTATION</scope>
    <source>
        <strain evidence="1">A17</strain>
        <strain evidence="2 3">cv. Jemalong A17</strain>
    </source>
</reference>
<reference evidence="2" key="3">
    <citation type="submission" date="2015-04" db="UniProtKB">
        <authorList>
            <consortium name="EnsemblPlants"/>
        </authorList>
    </citation>
    <scope>IDENTIFICATION</scope>
    <source>
        <strain evidence="2">cv. Jemalong A17</strain>
    </source>
</reference>
<evidence type="ECO:0000313" key="3">
    <source>
        <dbReference type="Proteomes" id="UP000002051"/>
    </source>
</evidence>
<dbReference type="AlphaFoldDB" id="A0A072TX23"/>
<evidence type="ECO:0000313" key="1">
    <source>
        <dbReference type="EMBL" id="KEH22054.1"/>
    </source>
</evidence>
<keyword evidence="3" id="KW-1185">Reference proteome</keyword>
<reference evidence="1 3" key="1">
    <citation type="journal article" date="2011" name="Nature">
        <title>The Medicago genome provides insight into the evolution of rhizobial symbioses.</title>
        <authorList>
            <person name="Young N.D."/>
            <person name="Debelle F."/>
            <person name="Oldroyd G.E."/>
            <person name="Geurts R."/>
            <person name="Cannon S.B."/>
            <person name="Udvardi M.K."/>
            <person name="Benedito V.A."/>
            <person name="Mayer K.F."/>
            <person name="Gouzy J."/>
            <person name="Schoof H."/>
            <person name="Van de Peer Y."/>
            <person name="Proost S."/>
            <person name="Cook D.R."/>
            <person name="Meyers B.C."/>
            <person name="Spannagl M."/>
            <person name="Cheung F."/>
            <person name="De Mita S."/>
            <person name="Krishnakumar V."/>
            <person name="Gundlach H."/>
            <person name="Zhou S."/>
            <person name="Mudge J."/>
            <person name="Bharti A.K."/>
            <person name="Murray J.D."/>
            <person name="Naoumkina M.A."/>
            <person name="Rosen B."/>
            <person name="Silverstein K.A."/>
            <person name="Tang H."/>
            <person name="Rombauts S."/>
            <person name="Zhao P.X."/>
            <person name="Zhou P."/>
            <person name="Barbe V."/>
            <person name="Bardou P."/>
            <person name="Bechner M."/>
            <person name="Bellec A."/>
            <person name="Berger A."/>
            <person name="Berges H."/>
            <person name="Bidwell S."/>
            <person name="Bisseling T."/>
            <person name="Choisne N."/>
            <person name="Couloux A."/>
            <person name="Denny R."/>
            <person name="Deshpande S."/>
            <person name="Dai X."/>
            <person name="Doyle J.J."/>
            <person name="Dudez A.M."/>
            <person name="Farmer A.D."/>
            <person name="Fouteau S."/>
            <person name="Franken C."/>
            <person name="Gibelin C."/>
            <person name="Gish J."/>
            <person name="Goldstein S."/>
            <person name="Gonzalez A.J."/>
            <person name="Green P.J."/>
            <person name="Hallab A."/>
            <person name="Hartog M."/>
            <person name="Hua A."/>
            <person name="Humphray S.J."/>
            <person name="Jeong D.H."/>
            <person name="Jing Y."/>
            <person name="Jocker A."/>
            <person name="Kenton S.M."/>
            <person name="Kim D.J."/>
            <person name="Klee K."/>
            <person name="Lai H."/>
            <person name="Lang C."/>
            <person name="Lin S."/>
            <person name="Macmil S.L."/>
            <person name="Magdelenat G."/>
            <person name="Matthews L."/>
            <person name="McCorrison J."/>
            <person name="Monaghan E.L."/>
            <person name="Mun J.H."/>
            <person name="Najar F.Z."/>
            <person name="Nicholson C."/>
            <person name="Noirot C."/>
            <person name="O'Bleness M."/>
            <person name="Paule C.R."/>
            <person name="Poulain J."/>
            <person name="Prion F."/>
            <person name="Qin B."/>
            <person name="Qu C."/>
            <person name="Retzel E.F."/>
            <person name="Riddle C."/>
            <person name="Sallet E."/>
            <person name="Samain S."/>
            <person name="Samson N."/>
            <person name="Sanders I."/>
            <person name="Saurat O."/>
            <person name="Scarpelli C."/>
            <person name="Schiex T."/>
            <person name="Segurens B."/>
            <person name="Severin A.J."/>
            <person name="Sherrier D.J."/>
            <person name="Shi R."/>
            <person name="Sims S."/>
            <person name="Singer S.R."/>
            <person name="Sinharoy S."/>
            <person name="Sterck L."/>
            <person name="Viollet A."/>
            <person name="Wang B.B."/>
            <person name="Wang K."/>
            <person name="Wang M."/>
            <person name="Wang X."/>
            <person name="Warfsmann J."/>
            <person name="Weissenbach J."/>
            <person name="White D.D."/>
            <person name="White J.D."/>
            <person name="Wiley G.B."/>
            <person name="Wincker P."/>
            <person name="Xing Y."/>
            <person name="Yang L."/>
            <person name="Yao Z."/>
            <person name="Ying F."/>
            <person name="Zhai J."/>
            <person name="Zhou L."/>
            <person name="Zuber A."/>
            <person name="Denarie J."/>
            <person name="Dixon R.A."/>
            <person name="May G.D."/>
            <person name="Schwartz D.C."/>
            <person name="Rogers J."/>
            <person name="Quetier F."/>
            <person name="Town C.D."/>
            <person name="Roe B.A."/>
        </authorList>
    </citation>
    <scope>NUCLEOTIDE SEQUENCE [LARGE SCALE GENOMIC DNA]</scope>
    <source>
        <strain evidence="1">A17</strain>
        <strain evidence="2 3">cv. Jemalong A17</strain>
    </source>
</reference>
<proteinExistence type="predicted"/>
<gene>
    <name evidence="1" type="ordered locus">MTR_7g029405</name>
</gene>
<sequence length="63" mass="6886">MYHIFERTSEKGCPLLNIVTTGSIGQMMVEVLVIVDTSRHHGLSFMSLMWIMSSSGVNVSGVA</sequence>
<dbReference type="EMBL" id="CM001223">
    <property type="protein sequence ID" value="KEH22054.1"/>
    <property type="molecule type" value="Genomic_DNA"/>
</dbReference>
<protein>
    <submittedName>
        <fullName evidence="1">Transmembrane protein, putative</fullName>
    </submittedName>
</protein>
<dbReference type="EnsemblPlants" id="KEH22054">
    <property type="protein sequence ID" value="KEH22054"/>
    <property type="gene ID" value="MTR_7g029405"/>
</dbReference>